<feature type="region of interest" description="Disordered" evidence="5">
    <location>
        <begin position="28"/>
        <end position="50"/>
    </location>
</feature>
<name>A0A2T0W911_9LACT</name>
<dbReference type="RefSeq" id="WP_106191967.1">
    <property type="nucleotide sequence ID" value="NZ_PVTO01000006.1"/>
</dbReference>
<evidence type="ECO:0000256" key="4">
    <source>
        <dbReference type="ARBA" id="ARBA00022729"/>
    </source>
</evidence>
<reference evidence="6 7" key="1">
    <citation type="submission" date="2018-03" db="EMBL/GenBank/DDBJ databases">
        <title>Genomic Encyclopedia of Archaeal and Bacterial Type Strains, Phase II (KMG-II): from individual species to whole genera.</title>
        <authorList>
            <person name="Goeker M."/>
        </authorList>
    </citation>
    <scope>NUCLEOTIDE SEQUENCE [LARGE SCALE GENOMIC DNA]</scope>
    <source>
        <strain evidence="6 7">DSM 13175</strain>
    </source>
</reference>
<dbReference type="Gene3D" id="3.40.190.10">
    <property type="entry name" value="Periplasmic binding protein-like II"/>
    <property type="match status" value="2"/>
</dbReference>
<evidence type="ECO:0000256" key="3">
    <source>
        <dbReference type="ARBA" id="ARBA00022448"/>
    </source>
</evidence>
<dbReference type="SUPFAM" id="SSF53850">
    <property type="entry name" value="Periplasmic binding protein-like II"/>
    <property type="match status" value="1"/>
</dbReference>
<comment type="caution">
    <text evidence="6">The sequence shown here is derived from an EMBL/GenBank/DDBJ whole genome shotgun (WGS) entry which is preliminary data.</text>
</comment>
<sequence length="462" mass="49879">MRLSNKIQTMTLSAAALITLGGCTTNDTETEAVSDGAAPAPESETVSDEATGEGQTIMFWHAMGGDLGVAVDQLVETFNETNELDITVVSEFQGTYDDAITKLRSASLGNLEADVVQVYDIGSRYMLDSGLVIPMQQFIDEEGYDISQIEPNIAAYYTAEDTLYSMPFNSSTPLLYYNVDMFEAAGIEEAPTTLAEIEDMHDALVNEGGASMPISLTIYGWLVEQFTAKQGLELVNNGNGREDAPTEVSFVDNGAMLNILEEWYALYESEAAPNVGRDGGTPEFVSGQSAMTLASTSGLASILNEVGGDFEVGTAYLPAVKEGDEGGVSIGGASLWAMESEDAEKAQASWEFVKFLISPEIQAEWSAATGYFPITTATHEEEVFKQNIEEFPQFQTALDQLHDSNPESQGAFLSVFPEARQIVENEIENMLNGVVTPDEAADAMAEQINSAIENYNLVNTPE</sequence>
<dbReference type="Proteomes" id="UP000238205">
    <property type="component" value="Unassembled WGS sequence"/>
</dbReference>
<accession>A0A2T0W911</accession>
<dbReference type="OrthoDB" id="9763054at2"/>
<keyword evidence="3" id="KW-0813">Transport</keyword>
<gene>
    <name evidence="6" type="ORF">CLV38_10620</name>
</gene>
<proteinExistence type="inferred from homology"/>
<evidence type="ECO:0000256" key="2">
    <source>
        <dbReference type="ARBA" id="ARBA00008520"/>
    </source>
</evidence>
<dbReference type="PANTHER" id="PTHR43649">
    <property type="entry name" value="ARABINOSE-BINDING PROTEIN-RELATED"/>
    <property type="match status" value="1"/>
</dbReference>
<comment type="similarity">
    <text evidence="2">Belongs to the bacterial solute-binding protein 1 family.</text>
</comment>
<dbReference type="AlphaFoldDB" id="A0A2T0W911"/>
<dbReference type="InterPro" id="IPR050490">
    <property type="entry name" value="Bact_solute-bd_prot1"/>
</dbReference>
<protein>
    <submittedName>
        <fullName evidence="6">sn-glycerol 3-phosphate transport system substrate-binding protein</fullName>
    </submittedName>
</protein>
<evidence type="ECO:0000256" key="1">
    <source>
        <dbReference type="ARBA" id="ARBA00004196"/>
    </source>
</evidence>
<keyword evidence="4" id="KW-0732">Signal</keyword>
<dbReference type="GO" id="GO:0030313">
    <property type="term" value="C:cell envelope"/>
    <property type="evidence" value="ECO:0007669"/>
    <property type="project" value="UniProtKB-SubCell"/>
</dbReference>
<dbReference type="Pfam" id="PF13416">
    <property type="entry name" value="SBP_bac_8"/>
    <property type="match status" value="1"/>
</dbReference>
<dbReference type="InterPro" id="IPR006059">
    <property type="entry name" value="SBP"/>
</dbReference>
<evidence type="ECO:0000313" key="7">
    <source>
        <dbReference type="Proteomes" id="UP000238205"/>
    </source>
</evidence>
<keyword evidence="7" id="KW-1185">Reference proteome</keyword>
<dbReference type="PROSITE" id="PS51257">
    <property type="entry name" value="PROKAR_LIPOPROTEIN"/>
    <property type="match status" value="1"/>
</dbReference>
<evidence type="ECO:0000256" key="5">
    <source>
        <dbReference type="SAM" id="MobiDB-lite"/>
    </source>
</evidence>
<organism evidence="6 7">
    <name type="scientific">Alkalibacterium olivapovliticus</name>
    <dbReference type="NCBI Taxonomy" id="99907"/>
    <lineage>
        <taxon>Bacteria</taxon>
        <taxon>Bacillati</taxon>
        <taxon>Bacillota</taxon>
        <taxon>Bacilli</taxon>
        <taxon>Lactobacillales</taxon>
        <taxon>Carnobacteriaceae</taxon>
        <taxon>Alkalibacterium</taxon>
    </lineage>
</organism>
<dbReference type="PANTHER" id="PTHR43649:SF31">
    <property type="entry name" value="SN-GLYCEROL-3-PHOSPHATE-BINDING PERIPLASMIC PROTEIN UGPB"/>
    <property type="match status" value="1"/>
</dbReference>
<dbReference type="EMBL" id="PVTO01000006">
    <property type="protein sequence ID" value="PRY83116.1"/>
    <property type="molecule type" value="Genomic_DNA"/>
</dbReference>
<comment type="subcellular location">
    <subcellularLocation>
        <location evidence="1">Cell envelope</location>
    </subcellularLocation>
</comment>
<evidence type="ECO:0000313" key="6">
    <source>
        <dbReference type="EMBL" id="PRY83116.1"/>
    </source>
</evidence>
<dbReference type="CDD" id="cd14748">
    <property type="entry name" value="PBP2_UgpB"/>
    <property type="match status" value="1"/>
</dbReference>